<dbReference type="FunFam" id="3.40.50.300:FF:000056">
    <property type="entry name" value="Cell division ATP-binding protein FtsE"/>
    <property type="match status" value="1"/>
</dbReference>
<dbReference type="EMBL" id="MKCS01000003">
    <property type="protein sequence ID" value="OHX10628.1"/>
    <property type="molecule type" value="Genomic_DNA"/>
</dbReference>
<sequence length="245" mass="26489">MIHLQNVCKRFRSPEGGWFDAVAETSLTIKAGEVFGLIGFSGAGKSTLLRLINLLERPDAGAVIVDGQDLTSLSAKQLRAARQNIGMVFQQFNLLANRTVAGNVAFPLEIAGWGRADIEKRVAECLAIVGLEDRANHYPAQLSGGQKQRVGIARALAPRPHVILADEPTSALDPKTTQSILDCLKDINDRFGVTVVIVTHEMHVVRSICHRAAVLDQGRVVEVVDVNNREVEADSALARSLLEAA</sequence>
<reference evidence="14 15" key="1">
    <citation type="submission" date="2016-09" db="EMBL/GenBank/DDBJ databases">
        <title>Chromobacterium muskegensis sp. nov., an insecticidal bacterium isolated from Sphagnum bogs.</title>
        <authorList>
            <person name="Sparks M.E."/>
            <person name="Blackburn M.B."/>
            <person name="Gundersen-Rindal D.E."/>
            <person name="Mitchell A."/>
            <person name="Farrar R."/>
            <person name="Kuhar D."/>
        </authorList>
    </citation>
    <scope>NUCLEOTIDE SEQUENCE [LARGE SCALE GENOMIC DNA]</scope>
    <source>
        <strain evidence="13 15">14B-1</strain>
        <strain evidence="12 14">37-2</strain>
    </source>
</reference>
<keyword evidence="15" id="KW-1185">Reference proteome</keyword>
<dbReference type="Proteomes" id="UP000180280">
    <property type="component" value="Unassembled WGS sequence"/>
</dbReference>
<dbReference type="GO" id="GO:0005524">
    <property type="term" value="F:ATP binding"/>
    <property type="evidence" value="ECO:0007669"/>
    <property type="project" value="UniProtKB-KW"/>
</dbReference>
<comment type="function">
    <text evidence="1">Part of the ABC transporter FtsEX involved in cellular division. Important for assembly or stability of the septal ring.</text>
</comment>
<evidence type="ECO:0000256" key="10">
    <source>
        <dbReference type="ARBA" id="ARBA00023136"/>
    </source>
</evidence>
<dbReference type="Proteomes" id="UP000180088">
    <property type="component" value="Unassembled WGS sequence"/>
</dbReference>
<evidence type="ECO:0000256" key="1">
    <source>
        <dbReference type="ARBA" id="ARBA00002579"/>
    </source>
</evidence>
<dbReference type="RefSeq" id="WP_071114479.1">
    <property type="nucleotide sequence ID" value="NZ_MKCS01000003.1"/>
</dbReference>
<evidence type="ECO:0000256" key="2">
    <source>
        <dbReference type="ARBA" id="ARBA00005417"/>
    </source>
</evidence>
<dbReference type="InterPro" id="IPR050086">
    <property type="entry name" value="MetN_ABC_transporter-like"/>
</dbReference>
<evidence type="ECO:0000256" key="8">
    <source>
        <dbReference type="ARBA" id="ARBA00022967"/>
    </source>
</evidence>
<keyword evidence="7 12" id="KW-0067">ATP-binding</keyword>
<dbReference type="EMBL" id="MKCT01000065">
    <property type="protein sequence ID" value="OHX17524.1"/>
    <property type="molecule type" value="Genomic_DNA"/>
</dbReference>
<dbReference type="InterPro" id="IPR003439">
    <property type="entry name" value="ABC_transporter-like_ATP-bd"/>
</dbReference>
<keyword evidence="8" id="KW-1278">Translocase</keyword>
<dbReference type="STRING" id="1903179.BI347_19045"/>
<keyword evidence="9" id="KW-0029">Amino-acid transport</keyword>
<keyword evidence="6" id="KW-0547">Nucleotide-binding</keyword>
<evidence type="ECO:0000313" key="12">
    <source>
        <dbReference type="EMBL" id="OHX10628.1"/>
    </source>
</evidence>
<dbReference type="GO" id="GO:0016887">
    <property type="term" value="F:ATP hydrolysis activity"/>
    <property type="evidence" value="ECO:0007669"/>
    <property type="project" value="InterPro"/>
</dbReference>
<dbReference type="PANTHER" id="PTHR43166">
    <property type="entry name" value="AMINO ACID IMPORT ATP-BINDING PROTEIN"/>
    <property type="match status" value="1"/>
</dbReference>
<proteinExistence type="inferred from homology"/>
<dbReference type="CDD" id="cd03258">
    <property type="entry name" value="ABC_MetN_methionine_transporter"/>
    <property type="match status" value="1"/>
</dbReference>
<evidence type="ECO:0000313" key="13">
    <source>
        <dbReference type="EMBL" id="OHX17524.1"/>
    </source>
</evidence>
<dbReference type="GO" id="GO:0005886">
    <property type="term" value="C:plasma membrane"/>
    <property type="evidence" value="ECO:0007669"/>
    <property type="project" value="UniProtKB-ARBA"/>
</dbReference>
<dbReference type="InterPro" id="IPR017871">
    <property type="entry name" value="ABC_transporter-like_CS"/>
</dbReference>
<evidence type="ECO:0000313" key="14">
    <source>
        <dbReference type="Proteomes" id="UP000180088"/>
    </source>
</evidence>
<feature type="domain" description="ABC transporter" evidence="11">
    <location>
        <begin position="2"/>
        <end position="242"/>
    </location>
</feature>
<evidence type="ECO:0000256" key="6">
    <source>
        <dbReference type="ARBA" id="ARBA00022741"/>
    </source>
</evidence>
<dbReference type="Gene3D" id="3.40.50.300">
    <property type="entry name" value="P-loop containing nucleotide triphosphate hydrolases"/>
    <property type="match status" value="1"/>
</dbReference>
<dbReference type="PANTHER" id="PTHR43166:SF30">
    <property type="entry name" value="METHIONINE IMPORT ATP-BINDING PROTEIN METN"/>
    <property type="match status" value="1"/>
</dbReference>
<dbReference type="SMART" id="SM00382">
    <property type="entry name" value="AAA"/>
    <property type="match status" value="1"/>
</dbReference>
<dbReference type="InterPro" id="IPR041701">
    <property type="entry name" value="MetN_ABC"/>
</dbReference>
<name>A0A1S1WTS2_9NEIS</name>
<accession>A0A1S1WTS2</accession>
<keyword evidence="10" id="KW-0472">Membrane</keyword>
<dbReference type="GO" id="GO:0006865">
    <property type="term" value="P:amino acid transport"/>
    <property type="evidence" value="ECO:0007669"/>
    <property type="project" value="UniProtKB-KW"/>
</dbReference>
<organism evidence="12 14">
    <name type="scientific">Chromobacterium sphagni</name>
    <dbReference type="NCBI Taxonomy" id="1903179"/>
    <lineage>
        <taxon>Bacteria</taxon>
        <taxon>Pseudomonadati</taxon>
        <taxon>Pseudomonadota</taxon>
        <taxon>Betaproteobacteria</taxon>
        <taxon>Neisseriales</taxon>
        <taxon>Chromobacteriaceae</taxon>
        <taxon>Chromobacterium</taxon>
    </lineage>
</organism>
<dbReference type="PROSITE" id="PS00211">
    <property type="entry name" value="ABC_TRANSPORTER_1"/>
    <property type="match status" value="1"/>
</dbReference>
<protein>
    <recommendedName>
        <fullName evidence="3">Cell division ATP-binding protein FtsE</fullName>
    </recommendedName>
</protein>
<evidence type="ECO:0000256" key="7">
    <source>
        <dbReference type="ARBA" id="ARBA00022840"/>
    </source>
</evidence>
<evidence type="ECO:0000256" key="9">
    <source>
        <dbReference type="ARBA" id="ARBA00022970"/>
    </source>
</evidence>
<evidence type="ECO:0000256" key="4">
    <source>
        <dbReference type="ARBA" id="ARBA00022448"/>
    </source>
</evidence>
<dbReference type="AlphaFoldDB" id="A0A1S1WTS2"/>
<dbReference type="InterPro" id="IPR003593">
    <property type="entry name" value="AAA+_ATPase"/>
</dbReference>
<keyword evidence="4" id="KW-0813">Transport</keyword>
<dbReference type="SUPFAM" id="SSF52540">
    <property type="entry name" value="P-loop containing nucleoside triphosphate hydrolases"/>
    <property type="match status" value="1"/>
</dbReference>
<dbReference type="PROSITE" id="PS50893">
    <property type="entry name" value="ABC_TRANSPORTER_2"/>
    <property type="match status" value="1"/>
</dbReference>
<comment type="caution">
    <text evidence="12">The sequence shown here is derived from an EMBL/GenBank/DDBJ whole genome shotgun (WGS) entry which is preliminary data.</text>
</comment>
<evidence type="ECO:0000256" key="5">
    <source>
        <dbReference type="ARBA" id="ARBA00022475"/>
    </source>
</evidence>
<evidence type="ECO:0000256" key="3">
    <source>
        <dbReference type="ARBA" id="ARBA00020019"/>
    </source>
</evidence>
<evidence type="ECO:0000313" key="15">
    <source>
        <dbReference type="Proteomes" id="UP000180280"/>
    </source>
</evidence>
<keyword evidence="5" id="KW-1003">Cell membrane</keyword>
<evidence type="ECO:0000259" key="11">
    <source>
        <dbReference type="PROSITE" id="PS50893"/>
    </source>
</evidence>
<gene>
    <name evidence="13" type="ORF">BI344_20745</name>
    <name evidence="12" type="ORF">BI347_19045</name>
</gene>
<dbReference type="Pfam" id="PF00005">
    <property type="entry name" value="ABC_tran"/>
    <property type="match status" value="1"/>
</dbReference>
<dbReference type="InterPro" id="IPR027417">
    <property type="entry name" value="P-loop_NTPase"/>
</dbReference>
<comment type="similarity">
    <text evidence="2">Belongs to the ABC transporter superfamily.</text>
</comment>
<dbReference type="OrthoDB" id="9802264at2"/>